<dbReference type="InterPro" id="IPR050190">
    <property type="entry name" value="UPF0213_domain"/>
</dbReference>
<dbReference type="InterPro" id="IPR000305">
    <property type="entry name" value="GIY-YIG_endonuc"/>
</dbReference>
<dbReference type="Gene3D" id="3.40.1440.10">
    <property type="entry name" value="GIY-YIG endonuclease"/>
    <property type="match status" value="1"/>
</dbReference>
<dbReference type="PROSITE" id="PS50164">
    <property type="entry name" value="GIY_YIG"/>
    <property type="match status" value="1"/>
</dbReference>
<dbReference type="Proteomes" id="UP001260959">
    <property type="component" value="Unassembled WGS sequence"/>
</dbReference>
<gene>
    <name evidence="3" type="ORF">REB14_10070</name>
</gene>
<dbReference type="Pfam" id="PF01541">
    <property type="entry name" value="GIY-YIG"/>
    <property type="match status" value="1"/>
</dbReference>
<accession>A0ABU1E3Z9</accession>
<proteinExistence type="inferred from homology"/>
<name>A0ABU1E3Z9_9FLAO</name>
<evidence type="ECO:0000256" key="1">
    <source>
        <dbReference type="ARBA" id="ARBA00007435"/>
    </source>
</evidence>
<dbReference type="PANTHER" id="PTHR34477:SF5">
    <property type="entry name" value="BSL5627 PROTEIN"/>
    <property type="match status" value="1"/>
</dbReference>
<feature type="domain" description="GIY-YIG" evidence="2">
    <location>
        <begin position="1"/>
        <end position="71"/>
    </location>
</feature>
<dbReference type="CDD" id="cd10448">
    <property type="entry name" value="GIY-YIG_unchar_3"/>
    <property type="match status" value="1"/>
</dbReference>
<keyword evidence="4" id="KW-1185">Reference proteome</keyword>
<evidence type="ECO:0000259" key="2">
    <source>
        <dbReference type="PROSITE" id="PS50164"/>
    </source>
</evidence>
<organism evidence="3 4">
    <name type="scientific">Chryseobacterium metallicongregator</name>
    <dbReference type="NCBI Taxonomy" id="3073042"/>
    <lineage>
        <taxon>Bacteria</taxon>
        <taxon>Pseudomonadati</taxon>
        <taxon>Bacteroidota</taxon>
        <taxon>Flavobacteriia</taxon>
        <taxon>Flavobacteriales</taxon>
        <taxon>Weeksellaceae</taxon>
        <taxon>Chryseobacterium group</taxon>
        <taxon>Chryseobacterium</taxon>
    </lineage>
</organism>
<comment type="similarity">
    <text evidence="1">Belongs to the UPF0213 family.</text>
</comment>
<dbReference type="SUPFAM" id="SSF82771">
    <property type="entry name" value="GIY-YIG endonuclease"/>
    <property type="match status" value="1"/>
</dbReference>
<dbReference type="InterPro" id="IPR035901">
    <property type="entry name" value="GIY-YIG_endonuc_sf"/>
</dbReference>
<dbReference type="PANTHER" id="PTHR34477">
    <property type="entry name" value="UPF0213 PROTEIN YHBQ"/>
    <property type="match status" value="1"/>
</dbReference>
<protein>
    <submittedName>
        <fullName evidence="3">GIY-YIG nuclease family protein</fullName>
    </submittedName>
</protein>
<comment type="caution">
    <text evidence="3">The sequence shown here is derived from an EMBL/GenBank/DDBJ whole genome shotgun (WGS) entry which is preliminary data.</text>
</comment>
<evidence type="ECO:0000313" key="3">
    <source>
        <dbReference type="EMBL" id="MDR4952519.1"/>
    </source>
</evidence>
<evidence type="ECO:0000313" key="4">
    <source>
        <dbReference type="Proteomes" id="UP001260959"/>
    </source>
</evidence>
<sequence length="94" mass="11013">MTNKNHTTLYTGVTSNLPKRVQQHKESCYSQSFTSRYNLYILVYWEAFQEIGDAICREKQIKAGSRQKKLDLINSMNSDWKDLADDVENIMDVF</sequence>
<dbReference type="EMBL" id="JAVIXS010000006">
    <property type="protein sequence ID" value="MDR4952519.1"/>
    <property type="molecule type" value="Genomic_DNA"/>
</dbReference>
<reference evidence="3 4" key="1">
    <citation type="submission" date="2023-08" db="EMBL/GenBank/DDBJ databases">
        <authorList>
            <person name="Maltman C."/>
        </authorList>
    </citation>
    <scope>NUCLEOTIDE SEQUENCE [LARGE SCALE GENOMIC DNA]</scope>
    <source>
        <strain evidence="3 4">ES2</strain>
    </source>
</reference>